<keyword evidence="3" id="KW-1185">Reference proteome</keyword>
<dbReference type="InterPro" id="IPR014710">
    <property type="entry name" value="RmlC-like_jellyroll"/>
</dbReference>
<dbReference type="InterPro" id="IPR011051">
    <property type="entry name" value="RmlC_Cupin_sf"/>
</dbReference>
<proteinExistence type="predicted"/>
<evidence type="ECO:0000259" key="1">
    <source>
        <dbReference type="Pfam" id="PF07883"/>
    </source>
</evidence>
<feature type="domain" description="Cupin type-2" evidence="1">
    <location>
        <begin position="35"/>
        <end position="103"/>
    </location>
</feature>
<dbReference type="SUPFAM" id="SSF51182">
    <property type="entry name" value="RmlC-like cupins"/>
    <property type="match status" value="1"/>
</dbReference>
<dbReference type="OrthoDB" id="9798585at2"/>
<dbReference type="EMBL" id="PYMJ01000007">
    <property type="protein sequence ID" value="PSU49131.1"/>
    <property type="molecule type" value="Genomic_DNA"/>
</dbReference>
<sequence>MGNLLNDIPSTLPSEIFQDLVKTDSVRIERIISKGHTTPDSDWYDQTENEWVLVVKGEAKILFEKGMKERHLKEGDYVNISAHQRHKVSWTHPTEETIWLAVFYS</sequence>
<evidence type="ECO:0000313" key="2">
    <source>
        <dbReference type="EMBL" id="PSU49131.1"/>
    </source>
</evidence>
<name>A0A2T3JJF5_9GAMM</name>
<protein>
    <submittedName>
        <fullName evidence="2">Cupin</fullName>
    </submittedName>
</protein>
<dbReference type="AlphaFoldDB" id="A0A2T3JJF5"/>
<dbReference type="RefSeq" id="WP_107242410.1">
    <property type="nucleotide sequence ID" value="NZ_PYMJ01000007.1"/>
</dbReference>
<organism evidence="2 3">
    <name type="scientific">Photobacterium frigidiphilum</name>
    <dbReference type="NCBI Taxonomy" id="264736"/>
    <lineage>
        <taxon>Bacteria</taxon>
        <taxon>Pseudomonadati</taxon>
        <taxon>Pseudomonadota</taxon>
        <taxon>Gammaproteobacteria</taxon>
        <taxon>Vibrionales</taxon>
        <taxon>Vibrionaceae</taxon>
        <taxon>Photobacterium</taxon>
    </lineage>
</organism>
<accession>A0A2T3JJF5</accession>
<dbReference type="Pfam" id="PF07883">
    <property type="entry name" value="Cupin_2"/>
    <property type="match status" value="1"/>
</dbReference>
<gene>
    <name evidence="2" type="ORF">C9J12_09065</name>
</gene>
<dbReference type="Proteomes" id="UP000240987">
    <property type="component" value="Unassembled WGS sequence"/>
</dbReference>
<evidence type="ECO:0000313" key="3">
    <source>
        <dbReference type="Proteomes" id="UP000240987"/>
    </source>
</evidence>
<comment type="caution">
    <text evidence="2">The sequence shown here is derived from an EMBL/GenBank/DDBJ whole genome shotgun (WGS) entry which is preliminary data.</text>
</comment>
<reference evidence="2 3" key="1">
    <citation type="submission" date="2018-01" db="EMBL/GenBank/DDBJ databases">
        <title>Whole genome sequencing of Histamine producing bacteria.</title>
        <authorList>
            <person name="Butler K."/>
        </authorList>
    </citation>
    <scope>NUCLEOTIDE SEQUENCE [LARGE SCALE GENOMIC DNA]</scope>
    <source>
        <strain evidence="2 3">JCM 12947</strain>
    </source>
</reference>
<dbReference type="CDD" id="cd06981">
    <property type="entry name" value="cupin_reut_a1446"/>
    <property type="match status" value="1"/>
</dbReference>
<dbReference type="InterPro" id="IPR013096">
    <property type="entry name" value="Cupin_2"/>
</dbReference>
<dbReference type="Gene3D" id="2.60.120.10">
    <property type="entry name" value="Jelly Rolls"/>
    <property type="match status" value="1"/>
</dbReference>